<dbReference type="Gene3D" id="3.40.50.1820">
    <property type="entry name" value="alpha/beta hydrolase"/>
    <property type="match status" value="1"/>
</dbReference>
<comment type="caution">
    <text evidence="1">The sequence shown here is derived from an EMBL/GenBank/DDBJ whole genome shotgun (WGS) entry which is preliminary data.</text>
</comment>
<dbReference type="EMBL" id="SMDA01000002">
    <property type="protein sequence ID" value="TCW32748.1"/>
    <property type="molecule type" value="Genomic_DNA"/>
</dbReference>
<dbReference type="InterPro" id="IPR029058">
    <property type="entry name" value="AB_hydrolase_fold"/>
</dbReference>
<dbReference type="Pfam" id="PF06821">
    <property type="entry name" value="Ser_hydrolase"/>
    <property type="match status" value="1"/>
</dbReference>
<sequence length="198" mass="21301">MFNDDEDTTLITVPGWGDSGPGHWQSLWERGYPLSRRVVQDDWLYPERTLWVARLAETVADTPGRIVLAAHSLGCHTVVAWAAGLSLRAAARIRGALLVAPPALPIAEAAVRAAGELPEGAPLPAFAGFETAATIPLPFAATLVASRNDPFCPWAEAEGLARLWRAELEDAGEAGHISTAWGYGSWPAGQRLVQRYIL</sequence>
<protein>
    <recommendedName>
        <fullName evidence="3">Alpha/beta hydrolase</fullName>
    </recommendedName>
</protein>
<name>A0ABY2CYI3_GULMO</name>
<accession>A0ABY2CYI3</accession>
<dbReference type="Proteomes" id="UP000294801">
    <property type="component" value="Unassembled WGS sequence"/>
</dbReference>
<dbReference type="RefSeq" id="WP_132097855.1">
    <property type="nucleotide sequence ID" value="NZ_SMDA01000002.1"/>
</dbReference>
<evidence type="ECO:0000313" key="1">
    <source>
        <dbReference type="EMBL" id="TCW32748.1"/>
    </source>
</evidence>
<evidence type="ECO:0000313" key="2">
    <source>
        <dbReference type="Proteomes" id="UP000294801"/>
    </source>
</evidence>
<proteinExistence type="predicted"/>
<dbReference type="SUPFAM" id="SSF53474">
    <property type="entry name" value="alpha/beta-Hydrolases"/>
    <property type="match status" value="1"/>
</dbReference>
<dbReference type="InterPro" id="IPR010662">
    <property type="entry name" value="RBBP9/YdeN"/>
</dbReference>
<reference evidence="1 2" key="1">
    <citation type="submission" date="2019-03" db="EMBL/GenBank/DDBJ databases">
        <title>Genomic Encyclopedia of Type Strains, Phase IV (KMG-IV): sequencing the most valuable type-strain genomes for metagenomic binning, comparative biology and taxonomic classification.</title>
        <authorList>
            <person name="Goeker M."/>
        </authorList>
    </citation>
    <scope>NUCLEOTIDE SEQUENCE [LARGE SCALE GENOMIC DNA]</scope>
    <source>
        <strain evidence="1 2">DSM 18507</strain>
    </source>
</reference>
<keyword evidence="2" id="KW-1185">Reference proteome</keyword>
<evidence type="ECO:0008006" key="3">
    <source>
        <dbReference type="Google" id="ProtNLM"/>
    </source>
</evidence>
<gene>
    <name evidence="1" type="ORF">EV669_10245</name>
</gene>
<organism evidence="1 2">
    <name type="scientific">Gulbenkiania mobilis</name>
    <dbReference type="NCBI Taxonomy" id="397457"/>
    <lineage>
        <taxon>Bacteria</taxon>
        <taxon>Pseudomonadati</taxon>
        <taxon>Pseudomonadota</taxon>
        <taxon>Betaproteobacteria</taxon>
        <taxon>Neisseriales</taxon>
        <taxon>Chromobacteriaceae</taxon>
        <taxon>Gulbenkiania</taxon>
    </lineage>
</organism>